<organism evidence="8 9">
    <name type="scientific">Carpediemonas membranifera</name>
    <dbReference type="NCBI Taxonomy" id="201153"/>
    <lineage>
        <taxon>Eukaryota</taxon>
        <taxon>Metamonada</taxon>
        <taxon>Carpediemonas-like organisms</taxon>
        <taxon>Carpediemonas</taxon>
    </lineage>
</organism>
<dbReference type="Gene3D" id="1.10.10.970">
    <property type="entry name" value="RNA 2'-phosphotransferase, Tpt1/KptA family, N-terminal domain"/>
    <property type="match status" value="1"/>
</dbReference>
<evidence type="ECO:0000256" key="1">
    <source>
        <dbReference type="ARBA" id="ARBA00003343"/>
    </source>
</evidence>
<dbReference type="AlphaFoldDB" id="A0A8J6DY82"/>
<dbReference type="PANTHER" id="PTHR12684:SF2">
    <property type="entry name" value="TRNA 2'-PHOSPHOTRANSFERASE 1"/>
    <property type="match status" value="1"/>
</dbReference>
<reference evidence="8" key="1">
    <citation type="submission" date="2021-05" db="EMBL/GenBank/DDBJ databases">
        <title>A free-living protist that lacks canonical eukaryotic 1 DNA replication and segregation systems.</title>
        <authorList>
            <person name="Salas-Leiva D.E."/>
            <person name="Tromer E.C."/>
            <person name="Curtis B.A."/>
            <person name="Jerlstrom-Hultqvist J."/>
            <person name="Kolisko M."/>
            <person name="Yi Z."/>
            <person name="Salas-Leiva J.S."/>
            <person name="Gallot-Lavallee L."/>
            <person name="Kops G.J.P.L."/>
            <person name="Archibald J.M."/>
            <person name="Simpson A.G.B."/>
            <person name="Roger A.J."/>
        </authorList>
    </citation>
    <scope>NUCLEOTIDE SEQUENCE</scope>
    <source>
        <strain evidence="8">BICM</strain>
    </source>
</reference>
<dbReference type="SUPFAM" id="SSF56399">
    <property type="entry name" value="ADP-ribosylation"/>
    <property type="match status" value="1"/>
</dbReference>
<evidence type="ECO:0000256" key="6">
    <source>
        <dbReference type="ARBA" id="ARBA00025212"/>
    </source>
</evidence>
<comment type="caution">
    <text evidence="8">The sequence shown here is derived from an EMBL/GenBank/DDBJ whole genome shotgun (WGS) entry which is preliminary data.</text>
</comment>
<comment type="similarity">
    <text evidence="2">Belongs to the KptA/TPT1 family.</text>
</comment>
<comment type="function">
    <text evidence="6">Removes the 2'-phosphate from RNA via an intermediate in which the phosphate is ADP-ribosylated by NAD followed by a presumed transesterification to release the RNA and generate ADP-ribose 1''-2''-cyclic phosphate (APPR&gt;P). May function as an ADP-ribosylase.</text>
</comment>
<sequence>MNTKKLSRNMSLALRHRPAFLNITLDEHGWASVDALLAGLAARNYPITRDELFSIVATSDKQRFALSDDGTRIRANQGHSVSGIDLQLSPAQPPARLYHGTVAKAIEGIRASGLKKMKRHHVHLSADVDTSMKVGGRRGEPIILSVDAKAMTMKGHTFFQSDNGVWLTDAVPPVFLTIPAVK</sequence>
<evidence type="ECO:0000256" key="5">
    <source>
        <dbReference type="ARBA" id="ARBA00023027"/>
    </source>
</evidence>
<accession>A0A8J6DY82</accession>
<gene>
    <name evidence="8" type="ORF">J8273_6510</name>
</gene>
<evidence type="ECO:0000313" key="9">
    <source>
        <dbReference type="Proteomes" id="UP000717585"/>
    </source>
</evidence>
<dbReference type="GO" id="GO:0008033">
    <property type="term" value="P:tRNA processing"/>
    <property type="evidence" value="ECO:0007669"/>
    <property type="project" value="TreeGrafter"/>
</dbReference>
<protein>
    <recommendedName>
        <fullName evidence="3">2'-phosphotransferase</fullName>
        <ecNumber evidence="3">2.7.1.160</ecNumber>
    </recommendedName>
</protein>
<dbReference type="NCBIfam" id="NF002014">
    <property type="entry name" value="PRK00819.1-4"/>
    <property type="match status" value="1"/>
</dbReference>
<keyword evidence="9" id="KW-1185">Reference proteome</keyword>
<dbReference type="Pfam" id="PF01885">
    <property type="entry name" value="PTS_2-RNA"/>
    <property type="match status" value="1"/>
</dbReference>
<dbReference type="InterPro" id="IPR002745">
    <property type="entry name" value="Ptrans_KptA/Tpt1"/>
</dbReference>
<evidence type="ECO:0000313" key="8">
    <source>
        <dbReference type="EMBL" id="KAG9391734.1"/>
    </source>
</evidence>
<dbReference type="Gene3D" id="3.20.170.30">
    <property type="match status" value="1"/>
</dbReference>
<name>A0A8J6DY82_9EUKA</name>
<dbReference type="InterPro" id="IPR042080">
    <property type="entry name" value="RNA_2'-PTrans_N"/>
</dbReference>
<evidence type="ECO:0000256" key="4">
    <source>
        <dbReference type="ARBA" id="ARBA00022679"/>
    </source>
</evidence>
<comment type="function">
    <text evidence="1">Catalyzes the last step of tRNA splicing, the transfer of the splice junction 2'-phosphate from ligated tRNA to NAD to produce ADP-ribose 1''-2'' cyclic phosphate.</text>
</comment>
<evidence type="ECO:0000256" key="3">
    <source>
        <dbReference type="ARBA" id="ARBA00012007"/>
    </source>
</evidence>
<dbReference type="OrthoDB" id="419694at2759"/>
<dbReference type="InterPro" id="IPR022928">
    <property type="entry name" value="RNA_2'-PTrans_KptA"/>
</dbReference>
<dbReference type="GO" id="GO:0000215">
    <property type="term" value="F:tRNA 2'-phosphotransferase activity"/>
    <property type="evidence" value="ECO:0007669"/>
    <property type="project" value="UniProtKB-EC"/>
</dbReference>
<keyword evidence="4" id="KW-0808">Transferase</keyword>
<comment type="catalytic activity">
    <reaction evidence="7">
        <text>2'-phospho-[ligated tRNA] + NAD(+) = mature tRNA + ADP-alpha-D-ribose 1'',2''-cyclic phosphate + nicotinamide</text>
        <dbReference type="Rhea" id="RHEA:23324"/>
        <dbReference type="Rhea" id="RHEA-COMP:11106"/>
        <dbReference type="Rhea" id="RHEA-COMP:11107"/>
        <dbReference type="ChEBI" id="CHEBI:17154"/>
        <dbReference type="ChEBI" id="CHEBI:57540"/>
        <dbReference type="ChEBI" id="CHEBI:76596"/>
        <dbReference type="ChEBI" id="CHEBI:82883"/>
        <dbReference type="ChEBI" id="CHEBI:85027"/>
        <dbReference type="EC" id="2.7.1.160"/>
    </reaction>
</comment>
<evidence type="ECO:0000256" key="7">
    <source>
        <dbReference type="ARBA" id="ARBA00047949"/>
    </source>
</evidence>
<dbReference type="EMBL" id="JAHDYR010000053">
    <property type="protein sequence ID" value="KAG9391734.1"/>
    <property type="molecule type" value="Genomic_DNA"/>
</dbReference>
<proteinExistence type="inferred from homology"/>
<dbReference type="HAMAP" id="MF_00299">
    <property type="entry name" value="KptA"/>
    <property type="match status" value="1"/>
</dbReference>
<dbReference type="InterPro" id="IPR042081">
    <property type="entry name" value="RNA_2'-PTrans_C"/>
</dbReference>
<keyword evidence="5" id="KW-0520">NAD</keyword>
<dbReference type="PANTHER" id="PTHR12684">
    <property type="entry name" value="PUTATIVE PHOSPHOTRANSFERASE"/>
    <property type="match status" value="1"/>
</dbReference>
<evidence type="ECO:0000256" key="2">
    <source>
        <dbReference type="ARBA" id="ARBA00009836"/>
    </source>
</evidence>
<dbReference type="Proteomes" id="UP000717585">
    <property type="component" value="Unassembled WGS sequence"/>
</dbReference>
<dbReference type="GO" id="GO:0003950">
    <property type="term" value="F:NAD+ poly-ADP-ribosyltransferase activity"/>
    <property type="evidence" value="ECO:0007669"/>
    <property type="project" value="InterPro"/>
</dbReference>
<dbReference type="EC" id="2.7.1.160" evidence="3"/>